<dbReference type="PANTHER" id="PTHR43409">
    <property type="entry name" value="ANAEROBIC MAGNESIUM-PROTOPORPHYRIN IX MONOMETHYL ESTER CYCLASE-RELATED"/>
    <property type="match status" value="1"/>
</dbReference>
<evidence type="ECO:0000256" key="7">
    <source>
        <dbReference type="ARBA" id="ARBA00023014"/>
    </source>
</evidence>
<reference evidence="10" key="1">
    <citation type="journal article" date="2020" name="mSystems">
        <title>Genome- and Community-Level Interaction Insights into Carbon Utilization and Element Cycling Functions of Hydrothermarchaeota in Hydrothermal Sediment.</title>
        <authorList>
            <person name="Zhou Z."/>
            <person name="Liu Y."/>
            <person name="Xu W."/>
            <person name="Pan J."/>
            <person name="Luo Z.H."/>
            <person name="Li M."/>
        </authorList>
    </citation>
    <scope>NUCLEOTIDE SEQUENCE [LARGE SCALE GENOMIC DNA]</scope>
    <source>
        <strain evidence="10">SpSt-500</strain>
    </source>
</reference>
<dbReference type="PANTHER" id="PTHR43409:SF7">
    <property type="entry name" value="BLL1977 PROTEIN"/>
    <property type="match status" value="1"/>
</dbReference>
<dbReference type="SFLD" id="SFLDG01082">
    <property type="entry name" value="B12-binding_domain_containing"/>
    <property type="match status" value="1"/>
</dbReference>
<dbReference type="GO" id="GO:0051539">
    <property type="term" value="F:4 iron, 4 sulfur cluster binding"/>
    <property type="evidence" value="ECO:0007669"/>
    <property type="project" value="UniProtKB-KW"/>
</dbReference>
<dbReference type="SMART" id="SM00729">
    <property type="entry name" value="Elp3"/>
    <property type="match status" value="1"/>
</dbReference>
<comment type="cofactor">
    <cofactor evidence="1">
        <name>[4Fe-4S] cluster</name>
        <dbReference type="ChEBI" id="CHEBI:49883"/>
    </cofactor>
</comment>
<dbReference type="GO" id="GO:0046872">
    <property type="term" value="F:metal ion binding"/>
    <property type="evidence" value="ECO:0007669"/>
    <property type="project" value="UniProtKB-KW"/>
</dbReference>
<dbReference type="InterPro" id="IPR034466">
    <property type="entry name" value="Methyltransferase_Class_B"/>
</dbReference>
<evidence type="ECO:0000256" key="1">
    <source>
        <dbReference type="ARBA" id="ARBA00001966"/>
    </source>
</evidence>
<dbReference type="PROSITE" id="PS51918">
    <property type="entry name" value="RADICAL_SAM"/>
    <property type="match status" value="1"/>
</dbReference>
<keyword evidence="2" id="KW-0489">Methyltransferase</keyword>
<dbReference type="SUPFAM" id="SSF102114">
    <property type="entry name" value="Radical SAM enzymes"/>
    <property type="match status" value="1"/>
</dbReference>
<keyword evidence="6" id="KW-0408">Iron</keyword>
<dbReference type="InterPro" id="IPR058240">
    <property type="entry name" value="rSAM_sf"/>
</dbReference>
<dbReference type="AlphaFoldDB" id="A0A832G8H8"/>
<feature type="domain" description="B12-binding" evidence="8">
    <location>
        <begin position="4"/>
        <end position="138"/>
    </location>
</feature>
<proteinExistence type="predicted"/>
<dbReference type="InterPro" id="IPR006638">
    <property type="entry name" value="Elp3/MiaA/NifB-like_rSAM"/>
</dbReference>
<dbReference type="SFLD" id="SFLDG01123">
    <property type="entry name" value="methyltransferase_(Class_B)"/>
    <property type="match status" value="1"/>
</dbReference>
<evidence type="ECO:0000259" key="8">
    <source>
        <dbReference type="PROSITE" id="PS51332"/>
    </source>
</evidence>
<evidence type="ECO:0000256" key="5">
    <source>
        <dbReference type="ARBA" id="ARBA00022723"/>
    </source>
</evidence>
<dbReference type="Gene3D" id="3.80.30.20">
    <property type="entry name" value="tm_1862 like domain"/>
    <property type="match status" value="1"/>
</dbReference>
<dbReference type="InterPro" id="IPR051198">
    <property type="entry name" value="BchE-like"/>
</dbReference>
<gene>
    <name evidence="10" type="ORF">ENS56_14630</name>
</gene>
<keyword evidence="7" id="KW-0411">Iron-sulfur</keyword>
<keyword evidence="5" id="KW-0479">Metal-binding</keyword>
<keyword evidence="3" id="KW-0808">Transferase</keyword>
<protein>
    <submittedName>
        <fullName evidence="10">Radical SAM protein</fullName>
    </submittedName>
</protein>
<dbReference type="PROSITE" id="PS51332">
    <property type="entry name" value="B12_BINDING"/>
    <property type="match status" value="1"/>
</dbReference>
<dbReference type="InterPro" id="IPR006158">
    <property type="entry name" value="Cobalamin-bd"/>
</dbReference>
<dbReference type="EMBL" id="DSVI01000027">
    <property type="protein sequence ID" value="HGT49271.1"/>
    <property type="molecule type" value="Genomic_DNA"/>
</dbReference>
<evidence type="ECO:0000259" key="9">
    <source>
        <dbReference type="PROSITE" id="PS51918"/>
    </source>
</evidence>
<dbReference type="Gene3D" id="3.40.50.280">
    <property type="entry name" value="Cobalamin-binding domain"/>
    <property type="match status" value="1"/>
</dbReference>
<name>A0A832G8H8_9BACT</name>
<evidence type="ECO:0000256" key="3">
    <source>
        <dbReference type="ARBA" id="ARBA00022679"/>
    </source>
</evidence>
<dbReference type="SFLD" id="SFLDS00029">
    <property type="entry name" value="Radical_SAM"/>
    <property type="match status" value="1"/>
</dbReference>
<sequence length="504" mass="59143">MNNKIILFNPRSAKWKHRIPNSILQVAASIHNKFDYVFVDGNLEQDCWRRIKSYLDSNEFRYFAVTVMPGMQLKQAIPFSKVVREHYPDVKIIWGGYFASNQSDVSLNSGFVDYIINGPGDEAFPQLLEALENKIDISGIKNLIFKNDNEIIRTAKADLLDQDSLPQLPYDYLNKFYPIEKYLGKTFLGKRTAAYHSSVGCPFTCSFCAVVPIYEARWKGKSAQNIFNDLMFLKEKFKIDAVEFHDNNFFVSEKRTAEFSELIRNHKINWWGEGRIDTIDKYKDDSLALMKEAGCKMIFFGAETGNDNILKQMDKGGTQSRKQIINFAARLKKFNIIPEYSFVLGLPAENERKVYQQINDDIDFIKEIKQVNPDTEIIIYVYSPVPTEGSELYEQVRKAGFHFPEKLEDWLNPQWENFDLRKNPLTPWLKPYMIDRIKNFETVINGYFPTVSDYKLTTLQKKVIKFFSSWRFKSGFYYLPYEIKFLQRFWLKYCQPEIEGFYSE</sequence>
<feature type="domain" description="Radical SAM core" evidence="9">
    <location>
        <begin position="187"/>
        <end position="414"/>
    </location>
</feature>
<evidence type="ECO:0000313" key="10">
    <source>
        <dbReference type="EMBL" id="HGT49271.1"/>
    </source>
</evidence>
<dbReference type="GO" id="GO:0031419">
    <property type="term" value="F:cobalamin binding"/>
    <property type="evidence" value="ECO:0007669"/>
    <property type="project" value="InterPro"/>
</dbReference>
<evidence type="ECO:0000256" key="2">
    <source>
        <dbReference type="ARBA" id="ARBA00022603"/>
    </source>
</evidence>
<comment type="caution">
    <text evidence="10">The sequence shown here is derived from an EMBL/GenBank/DDBJ whole genome shotgun (WGS) entry which is preliminary data.</text>
</comment>
<dbReference type="InterPro" id="IPR023404">
    <property type="entry name" value="rSAM_horseshoe"/>
</dbReference>
<dbReference type="GO" id="GO:0003824">
    <property type="term" value="F:catalytic activity"/>
    <property type="evidence" value="ECO:0007669"/>
    <property type="project" value="InterPro"/>
</dbReference>
<dbReference type="InterPro" id="IPR007197">
    <property type="entry name" value="rSAM"/>
</dbReference>
<evidence type="ECO:0000256" key="4">
    <source>
        <dbReference type="ARBA" id="ARBA00022691"/>
    </source>
</evidence>
<evidence type="ECO:0000256" key="6">
    <source>
        <dbReference type="ARBA" id="ARBA00023004"/>
    </source>
</evidence>
<keyword evidence="4" id="KW-0949">S-adenosyl-L-methionine</keyword>
<dbReference type="Pfam" id="PF04055">
    <property type="entry name" value="Radical_SAM"/>
    <property type="match status" value="1"/>
</dbReference>
<accession>A0A832G8H8</accession>
<organism evidence="10">
    <name type="scientific">Ignavibacterium album</name>
    <dbReference type="NCBI Taxonomy" id="591197"/>
    <lineage>
        <taxon>Bacteria</taxon>
        <taxon>Pseudomonadati</taxon>
        <taxon>Ignavibacteriota</taxon>
        <taxon>Ignavibacteria</taxon>
        <taxon>Ignavibacteriales</taxon>
        <taxon>Ignavibacteriaceae</taxon>
        <taxon>Ignavibacterium</taxon>
    </lineage>
</organism>